<dbReference type="AlphaFoldDB" id="A0A0C4YAP9"/>
<evidence type="ECO:0000313" key="5">
    <source>
        <dbReference type="Proteomes" id="UP000031843"/>
    </source>
</evidence>
<feature type="compositionally biased region" description="Basic and acidic residues" evidence="1">
    <location>
        <begin position="123"/>
        <end position="166"/>
    </location>
</feature>
<sequence length="258" mass="27734">MQQQRKRTPRNASRAPQRGGTFLGLVLGLIVGLAIAVVVALYITRSPAPFQQKGAQKPSEPGNVVSNLPAPAQEAPSDPNKPLWSKTPAKPVGPAAEPEQPSGPAPTTVKPPERQPPVAVTRPADKPAAEKPADKPADRPAAEKPADRTAQKPTEKPAEKPSEKPVADPIAEIAQADANKVGYLLQVGAFRSQDDADRQKANLAMQGFEAKVTERDVNGVKLYRVRLGPFNKIDDMNRSRDRLQASGFEASVIRFTKQ</sequence>
<dbReference type="Gene3D" id="3.30.70.1070">
    <property type="entry name" value="Sporulation related repeat"/>
    <property type="match status" value="1"/>
</dbReference>
<dbReference type="PROSITE" id="PS51724">
    <property type="entry name" value="SPOR"/>
    <property type="match status" value="1"/>
</dbReference>
<keyword evidence="4" id="KW-0131">Cell cycle</keyword>
<keyword evidence="2" id="KW-0472">Membrane</keyword>
<dbReference type="InterPro" id="IPR007730">
    <property type="entry name" value="SPOR-like_dom"/>
</dbReference>
<dbReference type="InterPro" id="IPR036680">
    <property type="entry name" value="SPOR-like_sf"/>
</dbReference>
<dbReference type="GO" id="GO:0032153">
    <property type="term" value="C:cell division site"/>
    <property type="evidence" value="ECO:0007669"/>
    <property type="project" value="TreeGrafter"/>
</dbReference>
<gene>
    <name evidence="4" type="ORF">RR42_m0166</name>
</gene>
<accession>A0A0C4YAP9</accession>
<dbReference type="GO" id="GO:0032506">
    <property type="term" value="P:cytokinetic process"/>
    <property type="evidence" value="ECO:0007669"/>
    <property type="project" value="TreeGrafter"/>
</dbReference>
<protein>
    <submittedName>
        <fullName evidence="4">Cell division protein FtsN</fullName>
    </submittedName>
</protein>
<dbReference type="OrthoDB" id="7063246at2"/>
<feature type="transmembrane region" description="Helical" evidence="2">
    <location>
        <begin position="21"/>
        <end position="43"/>
    </location>
</feature>
<proteinExistence type="predicted"/>
<evidence type="ECO:0000259" key="3">
    <source>
        <dbReference type="PROSITE" id="PS51724"/>
    </source>
</evidence>
<dbReference type="PANTHER" id="PTHR38687:SF1">
    <property type="entry name" value="CELL DIVISION PROTEIN DEDD"/>
    <property type="match status" value="1"/>
</dbReference>
<feature type="domain" description="SPOR" evidence="3">
    <location>
        <begin position="177"/>
        <end position="256"/>
    </location>
</feature>
<dbReference type="PANTHER" id="PTHR38687">
    <property type="entry name" value="CELL DIVISION PROTEIN DEDD-RELATED"/>
    <property type="match status" value="1"/>
</dbReference>
<dbReference type="GO" id="GO:0030428">
    <property type="term" value="C:cell septum"/>
    <property type="evidence" value="ECO:0007669"/>
    <property type="project" value="TreeGrafter"/>
</dbReference>
<feature type="region of interest" description="Disordered" evidence="1">
    <location>
        <begin position="50"/>
        <end position="173"/>
    </location>
</feature>
<dbReference type="KEGG" id="cbw:RR42_m0166"/>
<name>A0A0C4YAP9_9BURK</name>
<organism evidence="4 5">
    <name type="scientific">Cupriavidus basilensis</name>
    <dbReference type="NCBI Taxonomy" id="68895"/>
    <lineage>
        <taxon>Bacteria</taxon>
        <taxon>Pseudomonadati</taxon>
        <taxon>Pseudomonadota</taxon>
        <taxon>Betaproteobacteria</taxon>
        <taxon>Burkholderiales</taxon>
        <taxon>Burkholderiaceae</taxon>
        <taxon>Cupriavidus</taxon>
    </lineage>
</organism>
<dbReference type="SUPFAM" id="SSF110997">
    <property type="entry name" value="Sporulation related repeat"/>
    <property type="match status" value="1"/>
</dbReference>
<dbReference type="Pfam" id="PF05036">
    <property type="entry name" value="SPOR"/>
    <property type="match status" value="1"/>
</dbReference>
<reference evidence="4 5" key="1">
    <citation type="journal article" date="2015" name="Genome Announc.">
        <title>Complete Genome Sequence of Cupriavidus basilensis 4G11, Isolated from the Oak Ridge Field Research Center Site.</title>
        <authorList>
            <person name="Ray J."/>
            <person name="Waters R.J."/>
            <person name="Skerker J.M."/>
            <person name="Kuehl J.V."/>
            <person name="Price M.N."/>
            <person name="Huang J."/>
            <person name="Chakraborty R."/>
            <person name="Arkin A.P."/>
            <person name="Deutschbauer A."/>
        </authorList>
    </citation>
    <scope>NUCLEOTIDE SEQUENCE [LARGE SCALE GENOMIC DNA]</scope>
    <source>
        <strain evidence="4">4G11</strain>
    </source>
</reference>
<keyword evidence="2" id="KW-0812">Transmembrane</keyword>
<evidence type="ECO:0000313" key="4">
    <source>
        <dbReference type="EMBL" id="AJG17581.1"/>
    </source>
</evidence>
<evidence type="ECO:0000256" key="2">
    <source>
        <dbReference type="SAM" id="Phobius"/>
    </source>
</evidence>
<keyword evidence="2" id="KW-1133">Transmembrane helix</keyword>
<dbReference type="RefSeq" id="WP_043342906.1">
    <property type="nucleotide sequence ID" value="NZ_CP010536.1"/>
</dbReference>
<dbReference type="EMBL" id="CP010536">
    <property type="protein sequence ID" value="AJG17581.1"/>
    <property type="molecule type" value="Genomic_DNA"/>
</dbReference>
<dbReference type="Proteomes" id="UP000031843">
    <property type="component" value="Chromosome main"/>
</dbReference>
<dbReference type="GO" id="GO:0042834">
    <property type="term" value="F:peptidoglycan binding"/>
    <property type="evidence" value="ECO:0007669"/>
    <property type="project" value="InterPro"/>
</dbReference>
<keyword evidence="5" id="KW-1185">Reference proteome</keyword>
<dbReference type="InterPro" id="IPR052521">
    <property type="entry name" value="Cell_div_SPOR-domain"/>
</dbReference>
<dbReference type="STRING" id="68895.RR42_m0166"/>
<keyword evidence="4" id="KW-0132">Cell division</keyword>
<evidence type="ECO:0000256" key="1">
    <source>
        <dbReference type="SAM" id="MobiDB-lite"/>
    </source>
</evidence>